<dbReference type="CDD" id="cd08865">
    <property type="entry name" value="SRPBCC_10"/>
    <property type="match status" value="1"/>
</dbReference>
<protein>
    <submittedName>
        <fullName evidence="1">Membrane protein</fullName>
    </submittedName>
</protein>
<dbReference type="Proteomes" id="UP001519344">
    <property type="component" value="Unassembled WGS sequence"/>
</dbReference>
<dbReference type="RefSeq" id="WP_167055818.1">
    <property type="nucleotide sequence ID" value="NZ_JAAOZR010000011.1"/>
</dbReference>
<keyword evidence="2" id="KW-1185">Reference proteome</keyword>
<proteinExistence type="predicted"/>
<organism evidence="1 2">
    <name type="scientific">Paenibacillus aceris</name>
    <dbReference type="NCBI Taxonomy" id="869555"/>
    <lineage>
        <taxon>Bacteria</taxon>
        <taxon>Bacillati</taxon>
        <taxon>Bacillota</taxon>
        <taxon>Bacilli</taxon>
        <taxon>Bacillales</taxon>
        <taxon>Paenibacillaceae</taxon>
        <taxon>Paenibacillus</taxon>
    </lineage>
</organism>
<comment type="caution">
    <text evidence="1">The sequence shown here is derived from an EMBL/GenBank/DDBJ whole genome shotgun (WGS) entry which is preliminary data.</text>
</comment>
<dbReference type="Gene3D" id="3.30.530.20">
    <property type="match status" value="1"/>
</dbReference>
<dbReference type="SUPFAM" id="SSF55961">
    <property type="entry name" value="Bet v1-like"/>
    <property type="match status" value="1"/>
</dbReference>
<gene>
    <name evidence="1" type="ORF">J2Z65_005142</name>
</gene>
<reference evidence="1 2" key="1">
    <citation type="submission" date="2021-03" db="EMBL/GenBank/DDBJ databases">
        <title>Genomic Encyclopedia of Type Strains, Phase IV (KMG-IV): sequencing the most valuable type-strain genomes for metagenomic binning, comparative biology and taxonomic classification.</title>
        <authorList>
            <person name="Goeker M."/>
        </authorList>
    </citation>
    <scope>NUCLEOTIDE SEQUENCE [LARGE SCALE GENOMIC DNA]</scope>
    <source>
        <strain evidence="1 2">DSM 24950</strain>
    </source>
</reference>
<sequence>MVDVVTEIVINRSCDQVSEYAANPDHAPEWYVNIQSAVWQTPKPLKLGSKIAFKAAFLGKELSYVYQIAEYVPGSKLVMKTADGPFPMETTYIWESVNGQATHMTLRNKGIPSGFSMIFAPFMALMMKRANNKDLKRLKFLLENRV</sequence>
<evidence type="ECO:0000313" key="1">
    <source>
        <dbReference type="EMBL" id="MBP1965897.1"/>
    </source>
</evidence>
<accession>A0ABS4I4Q1</accession>
<dbReference type="Pfam" id="PF10604">
    <property type="entry name" value="Polyketide_cyc2"/>
    <property type="match status" value="1"/>
</dbReference>
<dbReference type="InterPro" id="IPR023393">
    <property type="entry name" value="START-like_dom_sf"/>
</dbReference>
<evidence type="ECO:0000313" key="2">
    <source>
        <dbReference type="Proteomes" id="UP001519344"/>
    </source>
</evidence>
<dbReference type="EMBL" id="JAGGKV010000017">
    <property type="protein sequence ID" value="MBP1965897.1"/>
    <property type="molecule type" value="Genomic_DNA"/>
</dbReference>
<name>A0ABS4I4Q1_9BACL</name>
<dbReference type="InterPro" id="IPR019587">
    <property type="entry name" value="Polyketide_cyclase/dehydratase"/>
</dbReference>